<dbReference type="SUPFAM" id="SSF81383">
    <property type="entry name" value="F-box domain"/>
    <property type="match status" value="1"/>
</dbReference>
<organism evidence="2 3">
    <name type="scientific">Passalora fulva</name>
    <name type="common">Tomato leaf mold</name>
    <name type="synonym">Cladosporium fulvum</name>
    <dbReference type="NCBI Taxonomy" id="5499"/>
    <lineage>
        <taxon>Eukaryota</taxon>
        <taxon>Fungi</taxon>
        <taxon>Dikarya</taxon>
        <taxon>Ascomycota</taxon>
        <taxon>Pezizomycotina</taxon>
        <taxon>Dothideomycetes</taxon>
        <taxon>Dothideomycetidae</taxon>
        <taxon>Mycosphaerellales</taxon>
        <taxon>Mycosphaerellaceae</taxon>
        <taxon>Fulvia</taxon>
    </lineage>
</organism>
<dbReference type="RefSeq" id="XP_047764926.1">
    <property type="nucleotide sequence ID" value="XM_047909986.1"/>
</dbReference>
<evidence type="ECO:0000259" key="1">
    <source>
        <dbReference type="Pfam" id="PF12937"/>
    </source>
</evidence>
<reference evidence="2" key="1">
    <citation type="submission" date="2021-12" db="EMBL/GenBank/DDBJ databases">
        <authorList>
            <person name="Zaccaron A."/>
            <person name="Stergiopoulos I."/>
        </authorList>
    </citation>
    <scope>NUCLEOTIDE SEQUENCE</scope>
    <source>
        <strain evidence="2">Race5_Kim</strain>
    </source>
</reference>
<dbReference type="InterPro" id="IPR036047">
    <property type="entry name" value="F-box-like_dom_sf"/>
</dbReference>
<reference evidence="2" key="2">
    <citation type="journal article" date="2022" name="Microb. Genom.">
        <title>A chromosome-scale genome assembly of the tomato pathogen Cladosporium fulvum reveals a compartmentalized genome architecture and the presence of a dispensable chromosome.</title>
        <authorList>
            <person name="Zaccaron A.Z."/>
            <person name="Chen L.H."/>
            <person name="Samaras A."/>
            <person name="Stergiopoulos I."/>
        </authorList>
    </citation>
    <scope>NUCLEOTIDE SEQUENCE</scope>
    <source>
        <strain evidence="2">Race5_Kim</strain>
    </source>
</reference>
<dbReference type="CDD" id="cd09917">
    <property type="entry name" value="F-box_SF"/>
    <property type="match status" value="1"/>
</dbReference>
<evidence type="ECO:0000313" key="2">
    <source>
        <dbReference type="EMBL" id="UJO20560.1"/>
    </source>
</evidence>
<accession>A0A9Q8USA0</accession>
<dbReference type="EMBL" id="CP090170">
    <property type="protein sequence ID" value="UJO20560.1"/>
    <property type="molecule type" value="Genomic_DNA"/>
</dbReference>
<dbReference type="Pfam" id="PF12937">
    <property type="entry name" value="F-box-like"/>
    <property type="match status" value="1"/>
</dbReference>
<dbReference type="Gene3D" id="1.20.1280.50">
    <property type="match status" value="1"/>
</dbReference>
<name>A0A9Q8USA0_PASFU</name>
<dbReference type="InterPro" id="IPR001810">
    <property type="entry name" value="F-box_dom"/>
</dbReference>
<dbReference type="AlphaFoldDB" id="A0A9Q8USA0"/>
<dbReference type="OrthoDB" id="3637343at2759"/>
<dbReference type="GeneID" id="71990716"/>
<evidence type="ECO:0000313" key="3">
    <source>
        <dbReference type="Proteomes" id="UP000756132"/>
    </source>
</evidence>
<keyword evidence="3" id="KW-1185">Reference proteome</keyword>
<feature type="domain" description="F-box" evidence="1">
    <location>
        <begin position="15"/>
        <end position="57"/>
    </location>
</feature>
<gene>
    <name evidence="2" type="ORF">CLAFUR5_10838</name>
</gene>
<protein>
    <recommendedName>
        <fullName evidence="1">F-box domain-containing protein</fullName>
    </recommendedName>
</protein>
<dbReference type="KEGG" id="ffu:CLAFUR5_10838"/>
<dbReference type="Proteomes" id="UP000756132">
    <property type="component" value="Chromosome 8"/>
</dbReference>
<sequence>MTEEDTATSRALGVNELLEMVLSHLDVATLMDARRVCKTWHAMAESSVALQRRLFLQVAPTYDGRDLFECCNYNLIYTTPDCCSIKPGPIYTDGYFNCFWEEAIHTEYYEYDVTFFLRNTKNHALHRPWGAQVEEPIWYRMLLFQYPFKLGKVKVKVELYDRDVEELEVPIEGDKAGVRFRDVCERVLAVARQWGLERAMGREYIHGRERW</sequence>
<proteinExistence type="predicted"/>